<dbReference type="Proteomes" id="UP001324634">
    <property type="component" value="Chromosome"/>
</dbReference>
<dbReference type="CDD" id="cd16015">
    <property type="entry name" value="LTA_synthase"/>
    <property type="match status" value="1"/>
</dbReference>
<dbReference type="PIRSF" id="PIRSF005091">
    <property type="entry name" value="Mmb_sulf_HI1246"/>
    <property type="match status" value="1"/>
</dbReference>
<keyword evidence="7" id="KW-0479">Metal-binding</keyword>
<dbReference type="Pfam" id="PF00884">
    <property type="entry name" value="Sulfatase"/>
    <property type="match status" value="1"/>
</dbReference>
<protein>
    <submittedName>
        <fullName evidence="11">LTA synthase family protein</fullName>
    </submittedName>
</protein>
<evidence type="ECO:0000256" key="7">
    <source>
        <dbReference type="PIRSR" id="PIRSR005091-2"/>
    </source>
</evidence>
<feature type="transmembrane region" description="Helical" evidence="9">
    <location>
        <begin position="160"/>
        <end position="180"/>
    </location>
</feature>
<feature type="active site" evidence="6">
    <location>
        <position position="297"/>
    </location>
</feature>
<feature type="domain" description="Sulfatase N-terminal" evidence="10">
    <location>
        <begin position="254"/>
        <end position="517"/>
    </location>
</feature>
<dbReference type="EMBL" id="CP139487">
    <property type="protein sequence ID" value="WPU66360.1"/>
    <property type="molecule type" value="Genomic_DNA"/>
</dbReference>
<dbReference type="InterPro" id="IPR017850">
    <property type="entry name" value="Alkaline_phosphatase_core_sf"/>
</dbReference>
<keyword evidence="7" id="KW-0464">Manganese</keyword>
<dbReference type="Gene3D" id="3.40.720.10">
    <property type="entry name" value="Alkaline Phosphatase, subunit A"/>
    <property type="match status" value="1"/>
</dbReference>
<dbReference type="PANTHER" id="PTHR47371:SF3">
    <property type="entry name" value="PHOSPHOGLYCEROL TRANSFERASE I"/>
    <property type="match status" value="1"/>
</dbReference>
<keyword evidence="4 9" id="KW-1133">Transmembrane helix</keyword>
<reference evidence="11 12" key="1">
    <citation type="submission" date="2023-11" db="EMBL/GenBank/DDBJ databases">
        <title>Peredibacter starrii A3.12.</title>
        <authorList>
            <person name="Mitchell R.J."/>
        </authorList>
    </citation>
    <scope>NUCLEOTIDE SEQUENCE [LARGE SCALE GENOMIC DNA]</scope>
    <source>
        <strain evidence="11 12">A3.12</strain>
    </source>
</reference>
<evidence type="ECO:0000313" key="12">
    <source>
        <dbReference type="Proteomes" id="UP001324634"/>
    </source>
</evidence>
<proteinExistence type="predicted"/>
<dbReference type="RefSeq" id="WP_321398494.1">
    <property type="nucleotide sequence ID" value="NZ_CP139487.1"/>
</dbReference>
<gene>
    <name evidence="11" type="ORF">SOO65_06345</name>
</gene>
<dbReference type="KEGG" id="psti:SOO65_06345"/>
<feature type="binding site" evidence="8">
    <location>
        <position position="262"/>
    </location>
    <ligand>
        <name>Mn(2+)</name>
        <dbReference type="ChEBI" id="CHEBI:29035"/>
    </ligand>
</feature>
<feature type="binding site" evidence="8">
    <location>
        <position position="466"/>
    </location>
    <ligand>
        <name>Mn(2+)</name>
        <dbReference type="ChEBI" id="CHEBI:29035"/>
    </ligand>
</feature>
<evidence type="ECO:0000256" key="8">
    <source>
        <dbReference type="PIRSR" id="PIRSR005091-3"/>
    </source>
</evidence>
<accession>A0AAX4HTT7</accession>
<evidence type="ECO:0000256" key="9">
    <source>
        <dbReference type="SAM" id="Phobius"/>
    </source>
</evidence>
<feature type="transmembrane region" description="Helical" evidence="9">
    <location>
        <begin position="82"/>
        <end position="104"/>
    </location>
</feature>
<keyword evidence="12" id="KW-1185">Reference proteome</keyword>
<feature type="transmembrane region" description="Helical" evidence="9">
    <location>
        <begin position="14"/>
        <end position="32"/>
    </location>
</feature>
<name>A0AAX4HTT7_9BACT</name>
<dbReference type="GO" id="GO:0046872">
    <property type="term" value="F:metal ion binding"/>
    <property type="evidence" value="ECO:0007669"/>
    <property type="project" value="UniProtKB-KW"/>
</dbReference>
<feature type="transmembrane region" description="Helical" evidence="9">
    <location>
        <begin position="130"/>
        <end position="148"/>
    </location>
</feature>
<dbReference type="SUPFAM" id="SSF53649">
    <property type="entry name" value="Alkaline phosphatase-like"/>
    <property type="match status" value="1"/>
</dbReference>
<feature type="transmembrane region" description="Helical" evidence="9">
    <location>
        <begin position="52"/>
        <end position="75"/>
    </location>
</feature>
<keyword evidence="3 9" id="KW-0812">Transmembrane</keyword>
<evidence type="ECO:0000313" key="11">
    <source>
        <dbReference type="EMBL" id="WPU66360.1"/>
    </source>
</evidence>
<dbReference type="InterPro" id="IPR012160">
    <property type="entry name" value="LtaS-like"/>
</dbReference>
<evidence type="ECO:0000256" key="3">
    <source>
        <dbReference type="ARBA" id="ARBA00022692"/>
    </source>
</evidence>
<dbReference type="GO" id="GO:0005886">
    <property type="term" value="C:plasma membrane"/>
    <property type="evidence" value="ECO:0007669"/>
    <property type="project" value="UniProtKB-SubCell"/>
</dbReference>
<dbReference type="AlphaFoldDB" id="A0AAX4HTT7"/>
<dbReference type="InterPro" id="IPR050448">
    <property type="entry name" value="OpgB/LTA_synthase_biosynth"/>
</dbReference>
<dbReference type="PANTHER" id="PTHR47371">
    <property type="entry name" value="LIPOTEICHOIC ACID SYNTHASE"/>
    <property type="match status" value="1"/>
</dbReference>
<evidence type="ECO:0000256" key="5">
    <source>
        <dbReference type="ARBA" id="ARBA00023136"/>
    </source>
</evidence>
<evidence type="ECO:0000256" key="2">
    <source>
        <dbReference type="ARBA" id="ARBA00022475"/>
    </source>
</evidence>
<dbReference type="Gene3D" id="3.30.1120.80">
    <property type="match status" value="1"/>
</dbReference>
<keyword evidence="5 9" id="KW-0472">Membrane</keyword>
<feature type="binding site" evidence="8">
    <location>
        <position position="467"/>
    </location>
    <ligand>
        <name>Mn(2+)</name>
        <dbReference type="ChEBI" id="CHEBI:29035"/>
    </ligand>
</feature>
<feature type="binding site" evidence="7">
    <location>
        <position position="412"/>
    </location>
    <ligand>
        <name>substrate</name>
    </ligand>
</feature>
<dbReference type="InterPro" id="IPR000917">
    <property type="entry name" value="Sulfatase_N"/>
</dbReference>
<comment type="subcellular location">
    <subcellularLocation>
        <location evidence="1">Cell membrane</location>
        <topology evidence="1">Multi-pass membrane protein</topology>
    </subcellularLocation>
</comment>
<organism evidence="11 12">
    <name type="scientific">Peredibacter starrii</name>
    <dbReference type="NCBI Taxonomy" id="28202"/>
    <lineage>
        <taxon>Bacteria</taxon>
        <taxon>Pseudomonadati</taxon>
        <taxon>Bdellovibrionota</taxon>
        <taxon>Bacteriovoracia</taxon>
        <taxon>Bacteriovoracales</taxon>
        <taxon>Bacteriovoracaceae</taxon>
        <taxon>Peredibacter</taxon>
    </lineage>
</organism>
<evidence type="ECO:0000259" key="10">
    <source>
        <dbReference type="Pfam" id="PF00884"/>
    </source>
</evidence>
<evidence type="ECO:0000256" key="6">
    <source>
        <dbReference type="PIRSR" id="PIRSR005091-1"/>
    </source>
</evidence>
<sequence length="604" mass="69250">MVLTAPQVRLLKRLLFLLIPYSVLRIGFYFYHLNIYKQFTQDEIFQSFLLGVRFDVAAICLLNLPLILLSCFSWIKERTERILFILINTAGFIVTVDDYELFLFTGKRLSYDFFVISDDILQQLPQIFLYYWYLPIAAIAFGIGYYFFDRSYFKATERKVSLPTRVGVGFVLLGLTFIGIRGGLQHKSINVQSAFVQGKNELGHLVLNSPYHFLRTLKNKPMQRLALFKSDDEAKNIILNQRDFRDGIEGKAKSNVVLIILESFASEYMEGGYTPFLNELKTKSHFFGRHLANGRKSIEALPSLLCGLPSLLDEPISKSIYSGNKFNCFPKMLKSVGYTNYFFHAGAKGTMGFDSYTLANGFDRYFSRKDYGEKDYDGTWGIFDGPYLQYVADRISEMPEPFLAGVFTLSSHQPYTIPGEFRGKFPKGNLEIHPSIGYTDYALREFFKRIEKEKWFSNTVFIITSDHSQKLETKKFSNLVGRYRVPLLVYVPGGAGKEYTKVTQHSDIPKTVLDYLEIKSDELPATSVSAFSNDEGAALNYADGSTYFMARKEVVTTLDKSYQQQSFNYDWETGEMHPVESNNPLLKAYLQYFMNGLINNNLSL</sequence>
<evidence type="ECO:0000256" key="1">
    <source>
        <dbReference type="ARBA" id="ARBA00004651"/>
    </source>
</evidence>
<evidence type="ECO:0000256" key="4">
    <source>
        <dbReference type="ARBA" id="ARBA00022989"/>
    </source>
</evidence>
<keyword evidence="2" id="KW-1003">Cell membrane</keyword>